<dbReference type="AlphaFoldDB" id="A0A8D2QM44"/>
<feature type="compositionally biased region" description="Basic and acidic residues" evidence="1">
    <location>
        <begin position="129"/>
        <end position="143"/>
    </location>
</feature>
<evidence type="ECO:0000256" key="1">
    <source>
        <dbReference type="SAM" id="MobiDB-lite"/>
    </source>
</evidence>
<sequence length="192" mass="21865">MQRGFCTHYAFPEQLSKGDSGFENVELGVLGKKKKIPRRVIHFASGETMEEYSTDEEEDEQEKKDLLPPVDPVGILLEKLLLMVYWATIMCDFLGEKIASVLGISTPKYQYAIDEYYRMKREEEEEEQENKMSEEAERQHQEQQNKAQAEAPVQTDQPGATACSSFVNVNFENEGDCPPIAENKQDVVPVPP</sequence>
<feature type="compositionally biased region" description="Acidic residues" evidence="1">
    <location>
        <begin position="48"/>
        <end position="60"/>
    </location>
</feature>
<protein>
    <submittedName>
        <fullName evidence="2">Family with sequence similarity 177 member A1</fullName>
    </submittedName>
</protein>
<dbReference type="InterPro" id="IPR028260">
    <property type="entry name" value="FAM177"/>
</dbReference>
<reference evidence="2" key="1">
    <citation type="submission" date="2025-08" db="UniProtKB">
        <authorList>
            <consortium name="Ensembl"/>
        </authorList>
    </citation>
    <scope>IDENTIFICATION</scope>
</reference>
<dbReference type="PANTHER" id="PTHR31206">
    <property type="entry name" value="LP10445P"/>
    <property type="match status" value="1"/>
</dbReference>
<organism evidence="2 3">
    <name type="scientific">Zosterops lateralis melanops</name>
    <dbReference type="NCBI Taxonomy" id="1220523"/>
    <lineage>
        <taxon>Eukaryota</taxon>
        <taxon>Metazoa</taxon>
        <taxon>Chordata</taxon>
        <taxon>Craniata</taxon>
        <taxon>Vertebrata</taxon>
        <taxon>Euteleostomi</taxon>
        <taxon>Archelosauria</taxon>
        <taxon>Archosauria</taxon>
        <taxon>Dinosauria</taxon>
        <taxon>Saurischia</taxon>
        <taxon>Theropoda</taxon>
        <taxon>Coelurosauria</taxon>
        <taxon>Aves</taxon>
        <taxon>Neognathae</taxon>
        <taxon>Neoaves</taxon>
        <taxon>Telluraves</taxon>
        <taxon>Australaves</taxon>
        <taxon>Passeriformes</taxon>
        <taxon>Sylvioidea</taxon>
        <taxon>Zosteropidae</taxon>
        <taxon>Zosterops</taxon>
    </lineage>
</organism>
<dbReference type="PANTHER" id="PTHR31206:SF5">
    <property type="entry name" value="PROTEIN FAM177A1"/>
    <property type="match status" value="1"/>
</dbReference>
<keyword evidence="3" id="KW-1185">Reference proteome</keyword>
<evidence type="ECO:0000313" key="2">
    <source>
        <dbReference type="Ensembl" id="ENSZLMP00000002195.1"/>
    </source>
</evidence>
<dbReference type="Pfam" id="PF14774">
    <property type="entry name" value="FAM177"/>
    <property type="match status" value="1"/>
</dbReference>
<feature type="region of interest" description="Disordered" evidence="1">
    <location>
        <begin position="123"/>
        <end position="161"/>
    </location>
</feature>
<accession>A0A8D2QM44</accession>
<dbReference type="Ensembl" id="ENSZLMT00000002282.1">
    <property type="protein sequence ID" value="ENSZLMP00000002195.1"/>
    <property type="gene ID" value="ENSZLMG00000001647.1"/>
</dbReference>
<feature type="region of interest" description="Disordered" evidence="1">
    <location>
        <begin position="47"/>
        <end position="66"/>
    </location>
</feature>
<name>A0A8D2QM44_ZOSLA</name>
<proteinExistence type="predicted"/>
<dbReference type="Proteomes" id="UP000694401">
    <property type="component" value="Unassembled WGS sequence"/>
</dbReference>
<evidence type="ECO:0000313" key="3">
    <source>
        <dbReference type="Proteomes" id="UP000694401"/>
    </source>
</evidence>
<reference evidence="2" key="2">
    <citation type="submission" date="2025-09" db="UniProtKB">
        <authorList>
            <consortium name="Ensembl"/>
        </authorList>
    </citation>
    <scope>IDENTIFICATION</scope>
</reference>